<name>A0A7X0MVJ8_9GAMM</name>
<evidence type="ECO:0000256" key="10">
    <source>
        <dbReference type="RuleBase" id="RU003357"/>
    </source>
</evidence>
<dbReference type="Gene3D" id="2.40.170.20">
    <property type="entry name" value="TonB-dependent receptor, beta-barrel domain"/>
    <property type="match status" value="1"/>
</dbReference>
<feature type="signal peptide" evidence="11">
    <location>
        <begin position="1"/>
        <end position="24"/>
    </location>
</feature>
<keyword evidence="14" id="KW-0675">Receptor</keyword>
<keyword evidence="5 9" id="KW-0812">Transmembrane</keyword>
<dbReference type="InterPro" id="IPR000531">
    <property type="entry name" value="Beta-barrel_TonB"/>
</dbReference>
<proteinExistence type="inferred from homology"/>
<dbReference type="GO" id="GO:0009279">
    <property type="term" value="C:cell outer membrane"/>
    <property type="evidence" value="ECO:0007669"/>
    <property type="project" value="UniProtKB-SubCell"/>
</dbReference>
<dbReference type="AlphaFoldDB" id="A0A7X0MVJ8"/>
<dbReference type="Gene3D" id="2.170.130.10">
    <property type="entry name" value="TonB-dependent receptor, plug domain"/>
    <property type="match status" value="1"/>
</dbReference>
<evidence type="ECO:0000256" key="6">
    <source>
        <dbReference type="ARBA" id="ARBA00023077"/>
    </source>
</evidence>
<dbReference type="InParanoid" id="A0A7X0MVJ8"/>
<comment type="caution">
    <text evidence="14">The sequence shown here is derived from an EMBL/GenBank/DDBJ whole genome shotgun (WGS) entry which is preliminary data.</text>
</comment>
<dbReference type="InterPro" id="IPR039426">
    <property type="entry name" value="TonB-dep_rcpt-like"/>
</dbReference>
<dbReference type="SUPFAM" id="SSF56935">
    <property type="entry name" value="Porins"/>
    <property type="match status" value="1"/>
</dbReference>
<dbReference type="GO" id="GO:0015344">
    <property type="term" value="F:siderophore uptake transmembrane transporter activity"/>
    <property type="evidence" value="ECO:0007669"/>
    <property type="project" value="TreeGrafter"/>
</dbReference>
<keyword evidence="7 9" id="KW-0472">Membrane</keyword>
<keyword evidence="15" id="KW-1185">Reference proteome</keyword>
<evidence type="ECO:0000256" key="2">
    <source>
        <dbReference type="ARBA" id="ARBA00009810"/>
    </source>
</evidence>
<dbReference type="PANTHER" id="PTHR30069:SF41">
    <property type="entry name" value="HEME_HEMOPEXIN UTILIZATION PROTEIN C"/>
    <property type="match status" value="1"/>
</dbReference>
<dbReference type="Pfam" id="PF07715">
    <property type="entry name" value="Plug"/>
    <property type="match status" value="1"/>
</dbReference>
<dbReference type="EMBL" id="JACHHT010000001">
    <property type="protein sequence ID" value="MBB6521478.1"/>
    <property type="molecule type" value="Genomic_DNA"/>
</dbReference>
<dbReference type="Proteomes" id="UP000528457">
    <property type="component" value="Unassembled WGS sequence"/>
</dbReference>
<reference evidence="14 15" key="1">
    <citation type="submission" date="2020-08" db="EMBL/GenBank/DDBJ databases">
        <title>Genomic Encyclopedia of Type Strains, Phase IV (KMG-IV): sequencing the most valuable type-strain genomes for metagenomic binning, comparative biology and taxonomic classification.</title>
        <authorList>
            <person name="Goeker M."/>
        </authorList>
    </citation>
    <scope>NUCLEOTIDE SEQUENCE [LARGE SCALE GENOMIC DNA]</scope>
    <source>
        <strain evidence="14 15">DSM 22368</strain>
    </source>
</reference>
<evidence type="ECO:0000256" key="5">
    <source>
        <dbReference type="ARBA" id="ARBA00022692"/>
    </source>
</evidence>
<evidence type="ECO:0000256" key="11">
    <source>
        <dbReference type="SAM" id="SignalP"/>
    </source>
</evidence>
<dbReference type="InterPro" id="IPR037066">
    <property type="entry name" value="Plug_dom_sf"/>
</dbReference>
<evidence type="ECO:0000313" key="15">
    <source>
        <dbReference type="Proteomes" id="UP000528457"/>
    </source>
</evidence>
<evidence type="ECO:0000259" key="12">
    <source>
        <dbReference type="Pfam" id="PF00593"/>
    </source>
</evidence>
<comment type="subcellular location">
    <subcellularLocation>
        <location evidence="1 9">Cell outer membrane</location>
        <topology evidence="1 9">Multi-pass membrane protein</topology>
    </subcellularLocation>
</comment>
<evidence type="ECO:0000256" key="7">
    <source>
        <dbReference type="ARBA" id="ARBA00023136"/>
    </source>
</evidence>
<dbReference type="RefSeq" id="WP_166848395.1">
    <property type="nucleotide sequence ID" value="NZ_JAAONY010000001.1"/>
</dbReference>
<keyword evidence="6 10" id="KW-0798">TonB box</keyword>
<dbReference type="PROSITE" id="PS52016">
    <property type="entry name" value="TONB_DEPENDENT_REC_3"/>
    <property type="match status" value="1"/>
</dbReference>
<keyword evidence="3 9" id="KW-0813">Transport</keyword>
<gene>
    <name evidence="14" type="ORF">HNR48_001756</name>
</gene>
<protein>
    <submittedName>
        <fullName evidence="14">Hemoglobin/transferrin/lactoferrin receptor protein</fullName>
    </submittedName>
</protein>
<keyword evidence="8 9" id="KW-0998">Cell outer membrane</keyword>
<evidence type="ECO:0000256" key="3">
    <source>
        <dbReference type="ARBA" id="ARBA00022448"/>
    </source>
</evidence>
<feature type="domain" description="TonB-dependent receptor-like beta-barrel" evidence="12">
    <location>
        <begin position="240"/>
        <end position="598"/>
    </location>
</feature>
<feature type="chain" id="PRO_5030681217" evidence="11">
    <location>
        <begin position="25"/>
        <end position="637"/>
    </location>
</feature>
<evidence type="ECO:0000256" key="1">
    <source>
        <dbReference type="ARBA" id="ARBA00004571"/>
    </source>
</evidence>
<evidence type="ECO:0000313" key="14">
    <source>
        <dbReference type="EMBL" id="MBB6521478.1"/>
    </source>
</evidence>
<evidence type="ECO:0000256" key="8">
    <source>
        <dbReference type="ARBA" id="ARBA00023237"/>
    </source>
</evidence>
<feature type="domain" description="TonB-dependent receptor plug" evidence="13">
    <location>
        <begin position="41"/>
        <end position="138"/>
    </location>
</feature>
<dbReference type="Pfam" id="PF00593">
    <property type="entry name" value="TonB_dep_Rec_b-barrel"/>
    <property type="match status" value="1"/>
</dbReference>
<dbReference type="CDD" id="cd01347">
    <property type="entry name" value="ligand_gated_channel"/>
    <property type="match status" value="1"/>
</dbReference>
<organism evidence="14 15">
    <name type="scientific">Pseudoteredinibacter isoporae</name>
    <dbReference type="NCBI Taxonomy" id="570281"/>
    <lineage>
        <taxon>Bacteria</taxon>
        <taxon>Pseudomonadati</taxon>
        <taxon>Pseudomonadota</taxon>
        <taxon>Gammaproteobacteria</taxon>
        <taxon>Cellvibrionales</taxon>
        <taxon>Cellvibrionaceae</taxon>
        <taxon>Pseudoteredinibacter</taxon>
    </lineage>
</organism>
<sequence>MRVQSYPLKTLAIAIALSSQAGFAEEDMEVVEVEGHRLNGVNIVDLTDIQKKQANDLEDIFRDQPSITVGGSFGIAQKIYVRGIEDTNLNVSVDGATQAGYLFHHQGRLSIEPELLKQAELKAGAGTALDGPGALGGAIRFETKDAEDLLRPGENFGALIKTGYYSNTDGYKASFNLYGRLNDNWSGLLVLGRNDTHEIEDGRGNTLANTSTEQELGLLKLSGELAPGHKLSLSHERRYDDGRRNLRPHFYDAPWNQTTDQVSRRDTTTVNYDLDGNSDLLNLEISAFKTDSYLNQRNSSFNEGAGVESYGLNIRNSSLLGDHTLIYGVEYRDDRGYYINPNIEEDAKVYGVYIQDLYEVNDVLSVSYGLRYDRYTLDDVDNQSFSSNGFSPNANIEYKFTDQWSVRLGYSTALRGQKIKEAYLIGFRANHPDLKEEKANNAEISLNYQGDSIRGSLEVYRSEIEDVVGTVGTRATGRFFGNAGDLVTKGFGVNIAKSWERGEISVSYSHNKPELDGQPLDDGNLGIGTSFGDALVINANYRFPEQNLELGWSGRFVQEMDDIQEGYIPKPAFNTQDVYLEWLPMGTEQLSVNLTVSNAFDKYYLDHGTFGYDPDSQRTIGLPEPGRDVRLTLGWKF</sequence>
<evidence type="ECO:0000259" key="13">
    <source>
        <dbReference type="Pfam" id="PF07715"/>
    </source>
</evidence>
<dbReference type="PANTHER" id="PTHR30069">
    <property type="entry name" value="TONB-DEPENDENT OUTER MEMBRANE RECEPTOR"/>
    <property type="match status" value="1"/>
</dbReference>
<evidence type="ECO:0000256" key="4">
    <source>
        <dbReference type="ARBA" id="ARBA00022452"/>
    </source>
</evidence>
<dbReference type="GO" id="GO:0044718">
    <property type="term" value="P:siderophore transmembrane transport"/>
    <property type="evidence" value="ECO:0007669"/>
    <property type="project" value="TreeGrafter"/>
</dbReference>
<dbReference type="InterPro" id="IPR012910">
    <property type="entry name" value="Plug_dom"/>
</dbReference>
<comment type="similarity">
    <text evidence="2 9 10">Belongs to the TonB-dependent receptor family.</text>
</comment>
<keyword evidence="11" id="KW-0732">Signal</keyword>
<accession>A0A7X0MVJ8</accession>
<evidence type="ECO:0000256" key="9">
    <source>
        <dbReference type="PROSITE-ProRule" id="PRU01360"/>
    </source>
</evidence>
<dbReference type="InterPro" id="IPR036942">
    <property type="entry name" value="Beta-barrel_TonB_sf"/>
</dbReference>
<keyword evidence="4 9" id="KW-1134">Transmembrane beta strand</keyword>